<evidence type="ECO:0000256" key="1">
    <source>
        <dbReference type="RuleBase" id="RU365011"/>
    </source>
</evidence>
<dbReference type="Pfam" id="PF07819">
    <property type="entry name" value="PGAP1"/>
    <property type="match status" value="1"/>
</dbReference>
<comment type="subcellular location">
    <subcellularLocation>
        <location evidence="1">Endoplasmic reticulum membrane</location>
    </subcellularLocation>
</comment>
<dbReference type="EC" id="3.1.-.-" evidence="1"/>
<dbReference type="Proteomes" id="UP001196413">
    <property type="component" value="Unassembled WGS sequence"/>
</dbReference>
<reference evidence="3" key="1">
    <citation type="submission" date="2021-06" db="EMBL/GenBank/DDBJ databases">
        <title>Parelaphostrongylus tenuis whole genome reference sequence.</title>
        <authorList>
            <person name="Garwood T.J."/>
            <person name="Larsen P.A."/>
            <person name="Fountain-Jones N.M."/>
            <person name="Garbe J.R."/>
            <person name="Macchietto M.G."/>
            <person name="Kania S.A."/>
            <person name="Gerhold R.W."/>
            <person name="Richards J.E."/>
            <person name="Wolf T.M."/>
        </authorList>
    </citation>
    <scope>NUCLEOTIDE SEQUENCE</scope>
    <source>
        <strain evidence="3">MNPRO001-30</strain>
        <tissue evidence="3">Meninges</tissue>
    </source>
</reference>
<dbReference type="PANTHER" id="PTHR48187:SF2">
    <property type="entry name" value="LD21810P"/>
    <property type="match status" value="1"/>
</dbReference>
<evidence type="ECO:0000313" key="3">
    <source>
        <dbReference type="EMBL" id="KAJ1374872.1"/>
    </source>
</evidence>
<gene>
    <name evidence="3" type="ORF">KIN20_037975</name>
</gene>
<proteinExistence type="inferred from homology"/>
<keyword evidence="1" id="KW-0472">Membrane</keyword>
<comment type="function">
    <text evidence="1">Involved in inositol deacylation of GPI-anchored proteins which plays important roles in the quality control and ER-associated degradation of GPI-anchored proteins.</text>
</comment>
<dbReference type="Gene3D" id="3.40.50.1820">
    <property type="entry name" value="alpha/beta hydrolase"/>
    <property type="match status" value="1"/>
</dbReference>
<comment type="similarity">
    <text evidence="1">Belongs to the GPI inositol-deacylase family.</text>
</comment>
<dbReference type="AlphaFoldDB" id="A0AAD5WLH0"/>
<keyword evidence="1" id="KW-0378">Hydrolase</keyword>
<keyword evidence="1" id="KW-0256">Endoplasmic reticulum</keyword>
<keyword evidence="1" id="KW-0653">Protein transport</keyword>
<sequence length="500" mass="56362">MDGLWRRLDVSVMDMARYVIPTVAVSAIYSAFRSYYYTNTPASVSIRTVDEAIKLLNANVDTQEALRFLQEHRPGDNSYLQSLCPRALGVLALRGSELCKHVPVNTFERDDDDLTFSKLLAKLSIGNEWDSRLAWINRVACPEEDLACSDEWFTRRPSQVWRLLQLLRFLFLKTESPFNPSMIGGEILPGPTYANAIFTSEWLPLLASLVNHGISLEERLLSHKICQNALNTLGVVNYQLRSDIYELFLPDKEPVVDLILIHGLCGSVAYTWRQKDHASNIVSDCWPKDWLHLDISDPMRILGLDYPSYIMQFTGAIESLQVRADRFKHQLDAAGVGKRPVIFICHSMGGLLAKQLLLDLPELAKKTVGLLFIATPHRGSPIASWGYPIFHPTADVLFLLEENPLNRKLNEEFSSISDKIPVIVSMAETKESDLIGRAKGLIVPTQSAVFEKGAVYHIEEVHHNVCKPSERTSPSYGVVLNFIRDSIHAAKKMKYKNKGN</sequence>
<feature type="domain" description="GPI inositol-deacylase PGAP1-like alpha/beta" evidence="2">
    <location>
        <begin position="304"/>
        <end position="383"/>
    </location>
</feature>
<evidence type="ECO:0000313" key="4">
    <source>
        <dbReference type="Proteomes" id="UP001196413"/>
    </source>
</evidence>
<dbReference type="EMBL" id="JAHQIW010007493">
    <property type="protein sequence ID" value="KAJ1374872.1"/>
    <property type="molecule type" value="Genomic_DNA"/>
</dbReference>
<keyword evidence="1" id="KW-0813">Transport</keyword>
<name>A0AAD5WLH0_PARTN</name>
<keyword evidence="4" id="KW-1185">Reference proteome</keyword>
<dbReference type="InterPro" id="IPR012908">
    <property type="entry name" value="PGAP1-ab_dom-like"/>
</dbReference>
<dbReference type="PANTHER" id="PTHR48187">
    <property type="entry name" value="LD21810P"/>
    <property type="match status" value="1"/>
</dbReference>
<dbReference type="SUPFAM" id="SSF53474">
    <property type="entry name" value="alpha/beta-Hydrolases"/>
    <property type="match status" value="1"/>
</dbReference>
<comment type="caution">
    <text evidence="3">The sequence shown here is derived from an EMBL/GenBank/DDBJ whole genome shotgun (WGS) entry which is preliminary data.</text>
</comment>
<dbReference type="InterPro" id="IPR029058">
    <property type="entry name" value="AB_hydrolase_fold"/>
</dbReference>
<accession>A0AAD5WLH0</accession>
<organism evidence="3 4">
    <name type="scientific">Parelaphostrongylus tenuis</name>
    <name type="common">Meningeal worm</name>
    <dbReference type="NCBI Taxonomy" id="148309"/>
    <lineage>
        <taxon>Eukaryota</taxon>
        <taxon>Metazoa</taxon>
        <taxon>Ecdysozoa</taxon>
        <taxon>Nematoda</taxon>
        <taxon>Chromadorea</taxon>
        <taxon>Rhabditida</taxon>
        <taxon>Rhabditina</taxon>
        <taxon>Rhabditomorpha</taxon>
        <taxon>Strongyloidea</taxon>
        <taxon>Metastrongylidae</taxon>
        <taxon>Parelaphostrongylus</taxon>
    </lineage>
</organism>
<evidence type="ECO:0000259" key="2">
    <source>
        <dbReference type="Pfam" id="PF07819"/>
    </source>
</evidence>
<protein>
    <recommendedName>
        <fullName evidence="1">GPI inositol-deacylase</fullName>
        <ecNumber evidence="1">3.1.-.-</ecNumber>
    </recommendedName>
</protein>